<accession>A0A401LFH1</accession>
<dbReference type="InterPro" id="IPR027417">
    <property type="entry name" value="P-loop_NTPase"/>
</dbReference>
<organism evidence="2 3">
    <name type="scientific">Anaerotignum faecicola</name>
    <dbReference type="NCBI Taxonomy" id="2358141"/>
    <lineage>
        <taxon>Bacteria</taxon>
        <taxon>Bacillati</taxon>
        <taxon>Bacillota</taxon>
        <taxon>Clostridia</taxon>
        <taxon>Lachnospirales</taxon>
        <taxon>Anaerotignaceae</taxon>
        <taxon>Anaerotignum</taxon>
    </lineage>
</organism>
<dbReference type="SMART" id="SM00382">
    <property type="entry name" value="AAA"/>
    <property type="match status" value="1"/>
</dbReference>
<dbReference type="AlphaFoldDB" id="A0A401LFH1"/>
<dbReference type="EMBL" id="BHVZ01000014">
    <property type="protein sequence ID" value="GCB30321.1"/>
    <property type="molecule type" value="Genomic_DNA"/>
</dbReference>
<dbReference type="InterPro" id="IPR003593">
    <property type="entry name" value="AAA+_ATPase"/>
</dbReference>
<comment type="caution">
    <text evidence="2">The sequence shown here is derived from an EMBL/GenBank/DDBJ whole genome shotgun (WGS) entry which is preliminary data.</text>
</comment>
<dbReference type="PANTHER" id="PTHR30050:SF4">
    <property type="entry name" value="ATP-BINDING PROTEIN RV3427C IN INSERTION SEQUENCE-RELATED"/>
    <property type="match status" value="1"/>
</dbReference>
<evidence type="ECO:0000259" key="1">
    <source>
        <dbReference type="SMART" id="SM00382"/>
    </source>
</evidence>
<evidence type="ECO:0000313" key="2">
    <source>
        <dbReference type="EMBL" id="GCB30321.1"/>
    </source>
</evidence>
<dbReference type="PANTHER" id="PTHR30050">
    <property type="entry name" value="CHROMOSOMAL REPLICATION INITIATOR PROTEIN DNAA"/>
    <property type="match status" value="1"/>
</dbReference>
<dbReference type="GO" id="GO:0005524">
    <property type="term" value="F:ATP binding"/>
    <property type="evidence" value="ECO:0007669"/>
    <property type="project" value="InterPro"/>
</dbReference>
<feature type="domain" description="AAA+ ATPase" evidence="1">
    <location>
        <begin position="182"/>
        <end position="310"/>
    </location>
</feature>
<dbReference type="CDD" id="cd00009">
    <property type="entry name" value="AAA"/>
    <property type="match status" value="1"/>
</dbReference>
<reference evidence="2 3" key="1">
    <citation type="submission" date="2018-10" db="EMBL/GenBank/DDBJ databases">
        <title>Draft Genome Sequence of Anaerotignum sp. KCTC 15736.</title>
        <authorList>
            <person name="Choi S.H."/>
            <person name="Kim J.S."/>
            <person name="Kang S.W."/>
            <person name="Lee J.S."/>
            <person name="Park S.H."/>
        </authorList>
    </citation>
    <scope>NUCLEOTIDE SEQUENCE [LARGE SCALE GENOMIC DNA]</scope>
    <source>
        <strain evidence="2 3">KCTC 15736</strain>
    </source>
</reference>
<dbReference type="NCBIfam" id="NF005304">
    <property type="entry name" value="PRK06835.1"/>
    <property type="match status" value="1"/>
</dbReference>
<dbReference type="Proteomes" id="UP000287361">
    <property type="component" value="Unassembled WGS sequence"/>
</dbReference>
<dbReference type="SUPFAM" id="SSF52540">
    <property type="entry name" value="P-loop containing nucleoside triphosphate hydrolases"/>
    <property type="match status" value="1"/>
</dbReference>
<protein>
    <submittedName>
        <fullName evidence="2">DNA replication protein DnaC</fullName>
    </submittedName>
</protein>
<dbReference type="Gene3D" id="3.40.50.300">
    <property type="entry name" value="P-loop containing nucleotide triphosphate hydrolases"/>
    <property type="match status" value="1"/>
</dbReference>
<gene>
    <name evidence="2" type="primary">dnaC_1</name>
    <name evidence="2" type="ORF">KGMB03357_19820</name>
</gene>
<sequence>MATKTQIYKEVLREYDALRTRKAAELRERKESLYARFPRLAEIEETLSMVGVSTAKLVLLHPEEREKAMTEMKQKQQVLQDERMALLAKNCLSPSLLKLEYACEKCRDTGYIEGTPCTCMRRRLMDRLYDQSNVRDVIKLENFDTFDLRLFDTEVVPAEGISPKENAQRNLKKAMEFAEHPEGENLLLYGGAGRGKTFLCNCIAKEVLEHGKTVLYLTAGQLFKQLEDMRFRNKEEEEPFDWDSEILDADLLIIDDLGTEFATMFTASELFRIVNDRKLRKRPVVISTNLDYRALMEQYSDRVMSRLIGEYTTLKFFGDDIRMKKKYR</sequence>
<dbReference type="Pfam" id="PF01695">
    <property type="entry name" value="IstB_IS21"/>
    <property type="match status" value="1"/>
</dbReference>
<dbReference type="InterPro" id="IPR002611">
    <property type="entry name" value="IstB_ATP-bd"/>
</dbReference>
<keyword evidence="3" id="KW-1185">Reference proteome</keyword>
<dbReference type="GO" id="GO:0006260">
    <property type="term" value="P:DNA replication"/>
    <property type="evidence" value="ECO:0007669"/>
    <property type="project" value="TreeGrafter"/>
</dbReference>
<proteinExistence type="predicted"/>
<evidence type="ECO:0000313" key="3">
    <source>
        <dbReference type="Proteomes" id="UP000287361"/>
    </source>
</evidence>
<name>A0A401LFH1_9FIRM</name>
<dbReference type="OrthoDB" id="9776217at2"/>